<dbReference type="Proteomes" id="UP000324159">
    <property type="component" value="Unassembled WGS sequence"/>
</dbReference>
<comment type="subcellular location">
    <subcellularLocation>
        <location evidence="1">Membrane</location>
        <topology evidence="1">Multi-pass membrane protein</topology>
    </subcellularLocation>
</comment>
<keyword evidence="3" id="KW-0201">Cytochrome c-type biogenesis</keyword>
<evidence type="ECO:0000256" key="6">
    <source>
        <dbReference type="SAM" id="Phobius"/>
    </source>
</evidence>
<feature type="domain" description="Cytochrome c assembly protein" evidence="7">
    <location>
        <begin position="71"/>
        <end position="152"/>
    </location>
</feature>
<feature type="transmembrane region" description="Helical" evidence="6">
    <location>
        <begin position="100"/>
        <end position="119"/>
    </location>
</feature>
<dbReference type="GO" id="GO:0020037">
    <property type="term" value="F:heme binding"/>
    <property type="evidence" value="ECO:0007669"/>
    <property type="project" value="InterPro"/>
</dbReference>
<name>A0A5D3WGK3_9BACT</name>
<comment type="caution">
    <text evidence="8">The sequence shown here is derived from an EMBL/GenBank/DDBJ whole genome shotgun (WGS) entry which is preliminary data.</text>
</comment>
<dbReference type="PANTHER" id="PTHR30071:SF1">
    <property type="entry name" value="CYTOCHROME B_B6 PROTEIN-RELATED"/>
    <property type="match status" value="1"/>
</dbReference>
<organism evidence="8 9">
    <name type="scientific">Geothermobacter ehrlichii</name>
    <dbReference type="NCBI Taxonomy" id="213224"/>
    <lineage>
        <taxon>Bacteria</taxon>
        <taxon>Pseudomonadati</taxon>
        <taxon>Thermodesulfobacteriota</taxon>
        <taxon>Desulfuromonadia</taxon>
        <taxon>Desulfuromonadales</taxon>
        <taxon>Geothermobacteraceae</taxon>
        <taxon>Geothermobacter</taxon>
    </lineage>
</organism>
<evidence type="ECO:0000256" key="1">
    <source>
        <dbReference type="ARBA" id="ARBA00004141"/>
    </source>
</evidence>
<protein>
    <submittedName>
        <fullName evidence="8">Cytochrome c assembly protein</fullName>
    </submittedName>
</protein>
<keyword evidence="2 6" id="KW-0812">Transmembrane</keyword>
<keyword evidence="4 6" id="KW-1133">Transmembrane helix</keyword>
<sequence length="153" mass="17253">MLSVKLFNLTTIAYFGAMVIFISYLVTRSRTVSLVGNILCYIGFALHTAAIGMRWYESYQMLGADGRAPLTNLYESVVFFAWTILLIYILIDLKYKQRAVGAFVVPFAFLGMVWAQLYLNDVIDPLVPALQSNWLTYHVVTCFLGYACFAVAC</sequence>
<dbReference type="GO" id="GO:0005886">
    <property type="term" value="C:plasma membrane"/>
    <property type="evidence" value="ECO:0007669"/>
    <property type="project" value="TreeGrafter"/>
</dbReference>
<reference evidence="8 9" key="1">
    <citation type="submission" date="2019-07" db="EMBL/GenBank/DDBJ databases">
        <title>Genomic Encyclopedia of Type Strains, Phase IV (KMG-IV): sequencing the most valuable type-strain genomes for metagenomic binning, comparative biology and taxonomic classification.</title>
        <authorList>
            <person name="Goeker M."/>
        </authorList>
    </citation>
    <scope>NUCLEOTIDE SEQUENCE [LARGE SCALE GENOMIC DNA]</scope>
    <source>
        <strain evidence="8 9">SS015</strain>
    </source>
</reference>
<feature type="transmembrane region" description="Helical" evidence="6">
    <location>
        <begin position="6"/>
        <end position="26"/>
    </location>
</feature>
<dbReference type="AlphaFoldDB" id="A0A5D3WGK3"/>
<evidence type="ECO:0000256" key="3">
    <source>
        <dbReference type="ARBA" id="ARBA00022748"/>
    </source>
</evidence>
<evidence type="ECO:0000256" key="4">
    <source>
        <dbReference type="ARBA" id="ARBA00022989"/>
    </source>
</evidence>
<keyword evidence="5 6" id="KW-0472">Membrane</keyword>
<evidence type="ECO:0000313" key="9">
    <source>
        <dbReference type="Proteomes" id="UP000324159"/>
    </source>
</evidence>
<accession>A0A5D3WGK3</accession>
<feature type="non-terminal residue" evidence="8">
    <location>
        <position position="153"/>
    </location>
</feature>
<proteinExistence type="predicted"/>
<feature type="transmembrane region" description="Helical" evidence="6">
    <location>
        <begin position="134"/>
        <end position="152"/>
    </location>
</feature>
<dbReference type="PANTHER" id="PTHR30071">
    <property type="entry name" value="HEME EXPORTER PROTEIN C"/>
    <property type="match status" value="1"/>
</dbReference>
<feature type="transmembrane region" description="Helical" evidence="6">
    <location>
        <begin position="38"/>
        <end position="56"/>
    </location>
</feature>
<keyword evidence="9" id="KW-1185">Reference proteome</keyword>
<evidence type="ECO:0000256" key="5">
    <source>
        <dbReference type="ARBA" id="ARBA00023136"/>
    </source>
</evidence>
<dbReference type="InterPro" id="IPR045062">
    <property type="entry name" value="Cyt_c_biogenesis_CcsA/CcmC"/>
</dbReference>
<gene>
    <name evidence="8" type="ORF">EDC39_1091</name>
</gene>
<dbReference type="Pfam" id="PF01578">
    <property type="entry name" value="Cytochrom_C_asm"/>
    <property type="match status" value="1"/>
</dbReference>
<evidence type="ECO:0000313" key="8">
    <source>
        <dbReference type="EMBL" id="TYO97598.1"/>
    </source>
</evidence>
<dbReference type="RefSeq" id="WP_187426738.1">
    <property type="nucleotide sequence ID" value="NZ_VNIB01000009.1"/>
</dbReference>
<dbReference type="InterPro" id="IPR002541">
    <property type="entry name" value="Cyt_c_assembly"/>
</dbReference>
<dbReference type="EMBL" id="VNIB01000009">
    <property type="protein sequence ID" value="TYO97598.1"/>
    <property type="molecule type" value="Genomic_DNA"/>
</dbReference>
<feature type="transmembrane region" description="Helical" evidence="6">
    <location>
        <begin position="76"/>
        <end position="93"/>
    </location>
</feature>
<evidence type="ECO:0000259" key="7">
    <source>
        <dbReference type="Pfam" id="PF01578"/>
    </source>
</evidence>
<evidence type="ECO:0000256" key="2">
    <source>
        <dbReference type="ARBA" id="ARBA00022692"/>
    </source>
</evidence>
<dbReference type="GO" id="GO:0017004">
    <property type="term" value="P:cytochrome complex assembly"/>
    <property type="evidence" value="ECO:0007669"/>
    <property type="project" value="UniProtKB-KW"/>
</dbReference>